<dbReference type="AlphaFoldDB" id="A0A2P6NKX0"/>
<dbReference type="Proteomes" id="UP000241769">
    <property type="component" value="Unassembled WGS sequence"/>
</dbReference>
<reference evidence="1 2" key="1">
    <citation type="journal article" date="2018" name="Genome Biol. Evol.">
        <title>Multiple Roots of Fruiting Body Formation in Amoebozoa.</title>
        <authorList>
            <person name="Hillmann F."/>
            <person name="Forbes G."/>
            <person name="Novohradska S."/>
            <person name="Ferling I."/>
            <person name="Riege K."/>
            <person name="Groth M."/>
            <person name="Westermann M."/>
            <person name="Marz M."/>
            <person name="Spaller T."/>
            <person name="Winckler T."/>
            <person name="Schaap P."/>
            <person name="Glockner G."/>
        </authorList>
    </citation>
    <scope>NUCLEOTIDE SEQUENCE [LARGE SCALE GENOMIC DNA]</scope>
    <source>
        <strain evidence="1 2">Jena</strain>
    </source>
</reference>
<dbReference type="OrthoDB" id="1046782at2759"/>
<dbReference type="InterPro" id="IPR051057">
    <property type="entry name" value="PI-PLC_domain"/>
</dbReference>
<dbReference type="InterPro" id="IPR017946">
    <property type="entry name" value="PLC-like_Pdiesterase_TIM-brl"/>
</dbReference>
<evidence type="ECO:0000313" key="1">
    <source>
        <dbReference type="EMBL" id="PRP84607.1"/>
    </source>
</evidence>
<dbReference type="PANTHER" id="PTHR13593">
    <property type="match status" value="1"/>
</dbReference>
<name>A0A2P6NKX0_9EUKA</name>
<sequence length="510" mass="58647">MNLLKKVVAIDFDNQTDNLVRVLGGYGSSFHVSEEDLNKMGEFPKGLYNRWATISLPTATSEGNWGWIYLSARIDNDTNAYFSICISYSRPGLFSGEQKPVAAGLSMRHPWQPWPQGGIDIGYGVNGLLSDSVEVQSGKIIIRLLPKHIRRASIDYRRWLSDLTLTQEGSWLLDAPITHLRFPGTHNSATYGEGWALIRENWCCQNQNIYQQICSGIRYFDLRFSTRSDLVTFSPCHGIKKDTGDILAVSSTEEGKDTIVGQFLRYFREERKDKPSNEVFILGVNLDTQSNKREKQLVEFWTQWFKHLGQYLIPHDAQTMPNLRQLRESGRRIMLWSSHNNLGYKLSENPEIYELFQKYVWSTDERTFSRGGCWIEKEWQSGDYNRLEKAIVAEHFNEHSLARNHFWQAQLQLTPNFGSKDFLTTDATKRFFSPQVLAKDGNPQVALLLQKEEWKDHMSIVSVDFPTTDVIYEVVDANRHQVRVREAIQKGEPVPADPPLEVAFQQAAQI</sequence>
<dbReference type="InParanoid" id="A0A2P6NKX0"/>
<dbReference type="GO" id="GO:0006629">
    <property type="term" value="P:lipid metabolic process"/>
    <property type="evidence" value="ECO:0007669"/>
    <property type="project" value="InterPro"/>
</dbReference>
<proteinExistence type="predicted"/>
<dbReference type="GO" id="GO:0008081">
    <property type="term" value="F:phosphoric diester hydrolase activity"/>
    <property type="evidence" value="ECO:0007669"/>
    <property type="project" value="InterPro"/>
</dbReference>
<keyword evidence="2" id="KW-1185">Reference proteome</keyword>
<dbReference type="PANTHER" id="PTHR13593:SF113">
    <property type="entry name" value="SI:DKEY-266F7.9"/>
    <property type="match status" value="1"/>
</dbReference>
<gene>
    <name evidence="1" type="ORF">PROFUN_09280</name>
</gene>
<dbReference type="Gene3D" id="3.20.20.190">
    <property type="entry name" value="Phosphatidylinositol (PI) phosphodiesterase"/>
    <property type="match status" value="1"/>
</dbReference>
<comment type="caution">
    <text evidence="1">The sequence shown here is derived from an EMBL/GenBank/DDBJ whole genome shotgun (WGS) entry which is preliminary data.</text>
</comment>
<dbReference type="CDD" id="cd08557">
    <property type="entry name" value="PI-PLCc_bacteria_like"/>
    <property type="match status" value="1"/>
</dbReference>
<accession>A0A2P6NKX0</accession>
<dbReference type="EMBL" id="MDYQ01000060">
    <property type="protein sequence ID" value="PRP84607.1"/>
    <property type="molecule type" value="Genomic_DNA"/>
</dbReference>
<evidence type="ECO:0000313" key="2">
    <source>
        <dbReference type="Proteomes" id="UP000241769"/>
    </source>
</evidence>
<organism evidence="1 2">
    <name type="scientific">Planoprotostelium fungivorum</name>
    <dbReference type="NCBI Taxonomy" id="1890364"/>
    <lineage>
        <taxon>Eukaryota</taxon>
        <taxon>Amoebozoa</taxon>
        <taxon>Evosea</taxon>
        <taxon>Variosea</taxon>
        <taxon>Cavosteliida</taxon>
        <taxon>Cavosteliaceae</taxon>
        <taxon>Planoprotostelium</taxon>
    </lineage>
</organism>
<protein>
    <recommendedName>
        <fullName evidence="3">Phosphatidylinositol-specific phospholipase C X domain-containing protein</fullName>
    </recommendedName>
</protein>
<dbReference type="PROSITE" id="PS50007">
    <property type="entry name" value="PIPLC_X_DOMAIN"/>
    <property type="match status" value="1"/>
</dbReference>
<dbReference type="SUPFAM" id="SSF51695">
    <property type="entry name" value="PLC-like phosphodiesterases"/>
    <property type="match status" value="1"/>
</dbReference>
<evidence type="ECO:0008006" key="3">
    <source>
        <dbReference type="Google" id="ProtNLM"/>
    </source>
</evidence>